<dbReference type="Gramene" id="TraesCS5B02G033800.1">
    <property type="protein sequence ID" value="TraesCS5B02G033800.1.cds1"/>
    <property type="gene ID" value="TraesCS5B02G033800"/>
</dbReference>
<evidence type="ECO:0008006" key="7">
    <source>
        <dbReference type="Google" id="ProtNLM"/>
    </source>
</evidence>
<dbReference type="PANTHER" id="PTHR47447:SF17">
    <property type="entry name" value="OS12G0638900 PROTEIN"/>
    <property type="match status" value="1"/>
</dbReference>
<dbReference type="Gramene" id="TraesSTA5B03G02794830.1">
    <property type="protein sequence ID" value="TraesSTA5B03G02794830.1.CDS1"/>
    <property type="gene ID" value="TraesSTA5B03G02794830"/>
</dbReference>
<dbReference type="Pfam" id="PF13041">
    <property type="entry name" value="PPR_2"/>
    <property type="match status" value="1"/>
</dbReference>
<dbReference type="OMA" id="MIRRGMH"/>
<dbReference type="Gramene" id="TraesARI5B03G02845630.1">
    <property type="protein sequence ID" value="TraesARI5B03G02845630.1.CDS1"/>
    <property type="gene ID" value="TraesARI5B03G02845630"/>
</dbReference>
<evidence type="ECO:0000256" key="4">
    <source>
        <dbReference type="PROSITE-ProRule" id="PRU00708"/>
    </source>
</evidence>
<comment type="similarity">
    <text evidence="1">Belongs to the PPR family. P subfamily.</text>
</comment>
<dbReference type="NCBIfam" id="TIGR00756">
    <property type="entry name" value="PPR"/>
    <property type="match status" value="4"/>
</dbReference>
<feature type="repeat" description="PPR" evidence="4">
    <location>
        <begin position="297"/>
        <end position="331"/>
    </location>
</feature>
<evidence type="ECO:0000256" key="3">
    <source>
        <dbReference type="ARBA" id="ARBA00022946"/>
    </source>
</evidence>
<dbReference type="PANTHER" id="PTHR47447">
    <property type="entry name" value="OS03G0856100 PROTEIN"/>
    <property type="match status" value="1"/>
</dbReference>
<keyword evidence="2" id="KW-0677">Repeat</keyword>
<evidence type="ECO:0000313" key="5">
    <source>
        <dbReference type="EnsemblPlants" id="TraesCS5B02G033800.1.cds1"/>
    </source>
</evidence>
<keyword evidence="3" id="KW-0809">Transit peptide</keyword>
<dbReference type="Proteomes" id="UP000019116">
    <property type="component" value="Chromosome 5B"/>
</dbReference>
<protein>
    <recommendedName>
        <fullName evidence="7">Pentacotripeptide-repeat region of PRORP domain-containing protein</fullName>
    </recommendedName>
</protein>
<sequence length="350" mass="39926">MAGHLAKNPLLLFLQPRRLCTAAASSSAAAGELAPSPVVEEIPRDDDLAEESRSRLVRDTCKLLELRGSWTPKLEAQLRHLLRVLSPPQVRAVLRAQAQTDTRAAFEFFRWADRQWRYRHAPEVFDEMLSLLSRTRLHDPARRVMRLMIRRRMRRGTQQFAHLMLSYSRAGKLRSAMRVLQLMQKDGCAPDISICNVAVNVLVFAGRIDKALEFSDRLRRVGVEPDVVTYNCLIKGLCSMRRVVEALEMIGVMLQNGCPPDKITYYTVIGFLCKEKRVAEVRSLLGRMRNDAGLFPDQVTYNMLIHVLAKHGHADEALEFLRESEGKRFRVDEVGYSAVVHSFCLNGRRL</sequence>
<accession>A0A3B6LG39</accession>
<dbReference type="InterPro" id="IPR011990">
    <property type="entry name" value="TPR-like_helical_dom_sf"/>
</dbReference>
<dbReference type="AlphaFoldDB" id="A0A3B6LG39"/>
<reference evidence="5" key="2">
    <citation type="submission" date="2018-10" db="UniProtKB">
        <authorList>
            <consortium name="EnsemblPlants"/>
        </authorList>
    </citation>
    <scope>IDENTIFICATION</scope>
</reference>
<dbReference type="Gramene" id="TraesLDM5B03G02805490.1">
    <property type="protein sequence ID" value="TraesLDM5B03G02805490.1.CDS1"/>
    <property type="gene ID" value="TraesLDM5B03G02805490"/>
</dbReference>
<dbReference type="Gramene" id="TraesCLE_scaffold_178156_01G000100.1">
    <property type="protein sequence ID" value="TraesCLE_scaffold_178156_01G000100.1"/>
    <property type="gene ID" value="TraesCLE_scaffold_178156_01G000100"/>
</dbReference>
<feature type="repeat" description="PPR" evidence="4">
    <location>
        <begin position="156"/>
        <end position="190"/>
    </location>
</feature>
<dbReference type="STRING" id="4565.A0A3B6LG39"/>
<dbReference type="PROSITE" id="PS51375">
    <property type="entry name" value="PPR"/>
    <property type="match status" value="4"/>
</dbReference>
<dbReference type="Gramene" id="TraesMAC5B03G02802470.1">
    <property type="protein sequence ID" value="TraesMAC5B03G02802470.1.CDS1"/>
    <property type="gene ID" value="TraesMAC5B03G02802470"/>
</dbReference>
<organism evidence="5">
    <name type="scientific">Triticum aestivum</name>
    <name type="common">Wheat</name>
    <dbReference type="NCBI Taxonomy" id="4565"/>
    <lineage>
        <taxon>Eukaryota</taxon>
        <taxon>Viridiplantae</taxon>
        <taxon>Streptophyta</taxon>
        <taxon>Embryophyta</taxon>
        <taxon>Tracheophyta</taxon>
        <taxon>Spermatophyta</taxon>
        <taxon>Magnoliopsida</taxon>
        <taxon>Liliopsida</taxon>
        <taxon>Poales</taxon>
        <taxon>Poaceae</taxon>
        <taxon>BOP clade</taxon>
        <taxon>Pooideae</taxon>
        <taxon>Triticodae</taxon>
        <taxon>Triticeae</taxon>
        <taxon>Triticinae</taxon>
        <taxon>Triticum</taxon>
    </lineage>
</organism>
<name>A0A3B6LG39_WHEAT</name>
<evidence type="ECO:0000256" key="2">
    <source>
        <dbReference type="ARBA" id="ARBA00022737"/>
    </source>
</evidence>
<dbReference type="EnsemblPlants" id="TraesCS5B02G033800.1">
    <property type="protein sequence ID" value="TraesCS5B02G033800.1.cds1"/>
    <property type="gene ID" value="TraesCS5B02G033800"/>
</dbReference>
<feature type="repeat" description="PPR" evidence="4">
    <location>
        <begin position="226"/>
        <end position="260"/>
    </location>
</feature>
<dbReference type="Gramene" id="TraesJAG5B03G02803660.1">
    <property type="protein sequence ID" value="TraesJAG5B03G02803660.1.CDS1"/>
    <property type="gene ID" value="TraesJAG5B03G02803660"/>
</dbReference>
<dbReference type="Gramene" id="TraesSYM5B03G02832220.1">
    <property type="protein sequence ID" value="TraesSYM5B03G02832220.1.CDS1"/>
    <property type="gene ID" value="TraesSYM5B03G02832220"/>
</dbReference>
<dbReference type="Gene3D" id="1.25.40.10">
    <property type="entry name" value="Tetratricopeptide repeat domain"/>
    <property type="match status" value="3"/>
</dbReference>
<dbReference type="PaxDb" id="4565-Traes_5BS_19010BBF8.1"/>
<dbReference type="Pfam" id="PF12854">
    <property type="entry name" value="PPR_1"/>
    <property type="match status" value="1"/>
</dbReference>
<keyword evidence="6" id="KW-1185">Reference proteome</keyword>
<evidence type="ECO:0000313" key="6">
    <source>
        <dbReference type="Proteomes" id="UP000019116"/>
    </source>
</evidence>
<dbReference type="Pfam" id="PF13812">
    <property type="entry name" value="PPR_3"/>
    <property type="match status" value="1"/>
</dbReference>
<feature type="repeat" description="PPR" evidence="4">
    <location>
        <begin position="191"/>
        <end position="225"/>
    </location>
</feature>
<proteinExistence type="inferred from homology"/>
<dbReference type="Gramene" id="TraesCAD_scaffold_059609_01G000600.1">
    <property type="protein sequence ID" value="TraesCAD_scaffold_059609_01G000600.1"/>
    <property type="gene ID" value="TraesCAD_scaffold_059609_01G000600"/>
</dbReference>
<reference evidence="5" key="1">
    <citation type="submission" date="2018-08" db="EMBL/GenBank/DDBJ databases">
        <authorList>
            <person name="Rossello M."/>
        </authorList>
    </citation>
    <scope>NUCLEOTIDE SEQUENCE [LARGE SCALE GENOMIC DNA]</scope>
    <source>
        <strain evidence="5">cv. Chinese Spring</strain>
    </source>
</reference>
<dbReference type="InterPro" id="IPR002885">
    <property type="entry name" value="PPR_rpt"/>
</dbReference>
<evidence type="ECO:0000256" key="1">
    <source>
        <dbReference type="ARBA" id="ARBA00007626"/>
    </source>
</evidence>
<dbReference type="Gramene" id="TraesCS5B03G0085500.1">
    <property type="protein sequence ID" value="TraesCS5B03G0085500.1.CDS1"/>
    <property type="gene ID" value="TraesCS5B03G0085500"/>
</dbReference>
<dbReference type="OrthoDB" id="185373at2759"/>
<dbReference type="SMR" id="A0A3B6LG39"/>